<evidence type="ECO:0000313" key="2">
    <source>
        <dbReference type="Proteomes" id="UP000253507"/>
    </source>
</evidence>
<dbReference type="Proteomes" id="UP000253507">
    <property type="component" value="Unassembled WGS sequence"/>
</dbReference>
<dbReference type="InterPro" id="IPR021145">
    <property type="entry name" value="Portal_protein_SPP1_Gp6-like"/>
</dbReference>
<dbReference type="Pfam" id="PF05133">
    <property type="entry name" value="SPP1_portal"/>
    <property type="match status" value="1"/>
</dbReference>
<evidence type="ECO:0000313" key="1">
    <source>
        <dbReference type="EMBL" id="RCG16991.1"/>
    </source>
</evidence>
<reference evidence="1 2" key="1">
    <citation type="submission" date="2018-06" db="EMBL/GenBank/DDBJ databases">
        <title>Streptomyces reniochalinae sp. nov. and Streptomyces diacarnus sp. nov. from marine sponges.</title>
        <authorList>
            <person name="Li L."/>
        </authorList>
    </citation>
    <scope>NUCLEOTIDE SEQUENCE [LARGE SCALE GENOMIC DNA]</scope>
    <source>
        <strain evidence="1 2">LHW50302</strain>
    </source>
</reference>
<proteinExistence type="predicted"/>
<sequence length="468" mass="51962">MYHMSDARELLLTGLAKRKREMPELIRVDKYMRGVQDMPYMPKKAEAEFRTLVARSLENWLPLIVGVVAQNLRVEGYRSADNPDDVAPWGYWDANQMDSRQNAVHRSALTFGVGYVAALPGDNGPAIRPMSPLSVTGMSEELDAEWLDAAIRFLGNVKGENGAKLERWEVWDAETVSEILVPEGEYERADKWRVVREDYHGASRCPVVPFRNRWADAPDTRPHELGEVSPLIPIQDRLNETTLNMKIAESYSAFRQRWASGIAIPRDPKTGLPIETFRAAVDRMWMVENKDVKFGEFGQTDLSGYLSSREAAIKSMSAIAQVPPHYLLGGMVNISADALTAAESGLARKVHERQTMFGEAWEQVLRLAAEIDGKSASVEDTSARIIWHDAEARSLSQTVDALGKLSQMLGVPAEALWERVPGVTSFDVAAWRTAKESKATVDLVAQLMTGQHTSDNVPDDEGAPVGGE</sequence>
<dbReference type="AlphaFoldDB" id="A0A367EG15"/>
<protein>
    <submittedName>
        <fullName evidence="1">Phage portal protein</fullName>
    </submittedName>
</protein>
<gene>
    <name evidence="1" type="ORF">DQ392_18095</name>
</gene>
<comment type="caution">
    <text evidence="1">The sequence shown here is derived from an EMBL/GenBank/DDBJ whole genome shotgun (WGS) entry which is preliminary data.</text>
</comment>
<organism evidence="1 2">
    <name type="scientific">Streptomyces reniochalinae</name>
    <dbReference type="NCBI Taxonomy" id="2250578"/>
    <lineage>
        <taxon>Bacteria</taxon>
        <taxon>Bacillati</taxon>
        <taxon>Actinomycetota</taxon>
        <taxon>Actinomycetes</taxon>
        <taxon>Kitasatosporales</taxon>
        <taxon>Streptomycetaceae</taxon>
        <taxon>Streptomyces</taxon>
    </lineage>
</organism>
<accession>A0A367EG15</accession>
<keyword evidence="2" id="KW-1185">Reference proteome</keyword>
<dbReference type="EMBL" id="QOIM01000037">
    <property type="protein sequence ID" value="RCG16991.1"/>
    <property type="molecule type" value="Genomic_DNA"/>
</dbReference>
<name>A0A367EG15_9ACTN</name>